<proteinExistence type="predicted"/>
<evidence type="ECO:0000313" key="3">
    <source>
        <dbReference type="Proteomes" id="UP001617907"/>
    </source>
</evidence>
<dbReference type="EMBL" id="JBIVPC010000002">
    <property type="protein sequence ID" value="MFJ6035421.1"/>
    <property type="molecule type" value="Genomic_DNA"/>
</dbReference>
<feature type="region of interest" description="Disordered" evidence="1">
    <location>
        <begin position="116"/>
        <end position="137"/>
    </location>
</feature>
<accession>A0ABW8H3S2</accession>
<evidence type="ECO:0000256" key="1">
    <source>
        <dbReference type="SAM" id="MobiDB-lite"/>
    </source>
</evidence>
<gene>
    <name evidence="2" type="ORF">ACIQFM_04090</name>
</gene>
<evidence type="ECO:0000313" key="2">
    <source>
        <dbReference type="EMBL" id="MFJ6035421.1"/>
    </source>
</evidence>
<sequence length="157" mass="16941">MSMSESPVRTGTRAGATAVVHESYSFACMRCGHGWEQSYEIEHHTDADGQAYVRYVADGRVVPSPLTRPTCAICDNHVVRIMRPGRVASVRGTTYGGRRVPPAGPLEVPLVPQVSEAPEAPEVPEAPGPGAPGLRAGHRPWHLSDLLHALRLHRRAG</sequence>
<comment type="caution">
    <text evidence="2">The sequence shown here is derived from an EMBL/GenBank/DDBJ whole genome shotgun (WGS) entry which is preliminary data.</text>
</comment>
<reference evidence="2 3" key="1">
    <citation type="submission" date="2024-10" db="EMBL/GenBank/DDBJ databases">
        <title>The Natural Products Discovery Center: Release of the First 8490 Sequenced Strains for Exploring Actinobacteria Biosynthetic Diversity.</title>
        <authorList>
            <person name="Kalkreuter E."/>
            <person name="Kautsar S.A."/>
            <person name="Yang D."/>
            <person name="Bader C.D."/>
            <person name="Teijaro C.N."/>
            <person name="Fluegel L."/>
            <person name="Davis C.M."/>
            <person name="Simpson J.R."/>
            <person name="Lauterbach L."/>
            <person name="Steele A.D."/>
            <person name="Gui C."/>
            <person name="Meng S."/>
            <person name="Li G."/>
            <person name="Viehrig K."/>
            <person name="Ye F."/>
            <person name="Su P."/>
            <person name="Kiefer A.F."/>
            <person name="Nichols A."/>
            <person name="Cepeda A.J."/>
            <person name="Yan W."/>
            <person name="Fan B."/>
            <person name="Jiang Y."/>
            <person name="Adhikari A."/>
            <person name="Zheng C.-J."/>
            <person name="Schuster L."/>
            <person name="Cowan T.M."/>
            <person name="Smanski M.J."/>
            <person name="Chevrette M.G."/>
            <person name="De Carvalho L.P.S."/>
            <person name="Shen B."/>
        </authorList>
    </citation>
    <scope>NUCLEOTIDE SEQUENCE [LARGE SCALE GENOMIC DNA]</scope>
    <source>
        <strain evidence="2 3">NPDC093086</strain>
    </source>
</reference>
<organism evidence="2 3">
    <name type="scientific">Streptomyces ardesiacus</name>
    <dbReference type="NCBI Taxonomy" id="285564"/>
    <lineage>
        <taxon>Bacteria</taxon>
        <taxon>Bacillati</taxon>
        <taxon>Actinomycetota</taxon>
        <taxon>Actinomycetes</taxon>
        <taxon>Kitasatosporales</taxon>
        <taxon>Streptomycetaceae</taxon>
        <taxon>Streptomyces</taxon>
    </lineage>
</organism>
<keyword evidence="3" id="KW-1185">Reference proteome</keyword>
<protein>
    <recommendedName>
        <fullName evidence="4">C2H2-type domain-containing protein</fullName>
    </recommendedName>
</protein>
<name>A0ABW8H3S2_9ACTN</name>
<evidence type="ECO:0008006" key="4">
    <source>
        <dbReference type="Google" id="ProtNLM"/>
    </source>
</evidence>
<dbReference type="Proteomes" id="UP001617907">
    <property type="component" value="Unassembled WGS sequence"/>
</dbReference>
<dbReference type="RefSeq" id="WP_350890043.1">
    <property type="nucleotide sequence ID" value="NZ_JBEOTR010000004.1"/>
</dbReference>